<evidence type="ECO:0000256" key="4">
    <source>
        <dbReference type="ARBA" id="ARBA00022475"/>
    </source>
</evidence>
<evidence type="ECO:0000256" key="1">
    <source>
        <dbReference type="ARBA" id="ARBA00004651"/>
    </source>
</evidence>
<keyword evidence="6 8" id="KW-1133">Transmembrane helix</keyword>
<dbReference type="CDD" id="cd17320">
    <property type="entry name" value="MFS_MdfA_MDR_like"/>
    <property type="match status" value="1"/>
</dbReference>
<dbReference type="GO" id="GO:0015385">
    <property type="term" value="F:sodium:proton antiporter activity"/>
    <property type="evidence" value="ECO:0007669"/>
    <property type="project" value="TreeGrafter"/>
</dbReference>
<dbReference type="Proteomes" id="UP000072653">
    <property type="component" value="Unassembled WGS sequence"/>
</dbReference>
<dbReference type="OrthoDB" id="9816041at2"/>
<feature type="transmembrane region" description="Helical" evidence="8">
    <location>
        <begin position="338"/>
        <end position="359"/>
    </location>
</feature>
<dbReference type="EMBL" id="LQOB01000010">
    <property type="protein sequence ID" value="KXT88379.1"/>
    <property type="molecule type" value="Genomic_DNA"/>
</dbReference>
<keyword evidence="4 8" id="KW-1003">Cell membrane</keyword>
<protein>
    <recommendedName>
        <fullName evidence="8">Bcr/CflA family efflux transporter</fullName>
    </recommendedName>
</protein>
<feature type="transmembrane region" description="Helical" evidence="8">
    <location>
        <begin position="271"/>
        <end position="290"/>
    </location>
</feature>
<evidence type="ECO:0000256" key="8">
    <source>
        <dbReference type="RuleBase" id="RU365088"/>
    </source>
</evidence>
<feature type="transmembrane region" description="Helical" evidence="8">
    <location>
        <begin position="94"/>
        <end position="115"/>
    </location>
</feature>
<name>A0A139PGB8_STROR</name>
<dbReference type="InterPro" id="IPR036259">
    <property type="entry name" value="MFS_trans_sf"/>
</dbReference>
<dbReference type="NCBIfam" id="TIGR00710">
    <property type="entry name" value="efflux_Bcr_CflA"/>
    <property type="match status" value="1"/>
</dbReference>
<comment type="caution">
    <text evidence="8">Lacks conserved residue(s) required for the propagation of feature annotation.</text>
</comment>
<proteinExistence type="inferred from homology"/>
<evidence type="ECO:0000256" key="2">
    <source>
        <dbReference type="ARBA" id="ARBA00006236"/>
    </source>
</evidence>
<keyword evidence="5 8" id="KW-0812">Transmembrane</keyword>
<evidence type="ECO:0000256" key="3">
    <source>
        <dbReference type="ARBA" id="ARBA00022448"/>
    </source>
</evidence>
<feature type="transmembrane region" description="Helical" evidence="8">
    <location>
        <begin position="155"/>
        <end position="174"/>
    </location>
</feature>
<dbReference type="InterPro" id="IPR004812">
    <property type="entry name" value="Efflux_drug-R_Bcr/CmlA"/>
</dbReference>
<dbReference type="PROSITE" id="PS50850">
    <property type="entry name" value="MFS"/>
    <property type="match status" value="1"/>
</dbReference>
<feature type="transmembrane region" description="Helical" evidence="8">
    <location>
        <begin position="365"/>
        <end position="385"/>
    </location>
</feature>
<evidence type="ECO:0000313" key="11">
    <source>
        <dbReference type="Proteomes" id="UP000072653"/>
    </source>
</evidence>
<evidence type="ECO:0000256" key="6">
    <source>
        <dbReference type="ARBA" id="ARBA00022989"/>
    </source>
</evidence>
<feature type="domain" description="Major facilitator superfamily (MFS) profile" evidence="9">
    <location>
        <begin position="1"/>
        <end position="393"/>
    </location>
</feature>
<evidence type="ECO:0000259" key="9">
    <source>
        <dbReference type="PROSITE" id="PS50850"/>
    </source>
</evidence>
<feature type="transmembrane region" description="Helical" evidence="8">
    <location>
        <begin position="36"/>
        <end position="56"/>
    </location>
</feature>
<keyword evidence="7 8" id="KW-0472">Membrane</keyword>
<dbReference type="GO" id="GO:0042910">
    <property type="term" value="F:xenobiotic transmembrane transporter activity"/>
    <property type="evidence" value="ECO:0007669"/>
    <property type="project" value="InterPro"/>
</dbReference>
<dbReference type="Gene3D" id="1.20.1720.10">
    <property type="entry name" value="Multidrug resistance protein D"/>
    <property type="match status" value="1"/>
</dbReference>
<feature type="transmembrane region" description="Helical" evidence="8">
    <location>
        <begin position="206"/>
        <end position="236"/>
    </location>
</feature>
<feature type="transmembrane region" description="Helical" evidence="8">
    <location>
        <begin position="242"/>
        <end position="259"/>
    </location>
</feature>
<dbReference type="RefSeq" id="WP_061451897.1">
    <property type="nucleotide sequence ID" value="NZ_KQ969550.1"/>
</dbReference>
<feature type="transmembrane region" description="Helical" evidence="8">
    <location>
        <begin position="127"/>
        <end position="149"/>
    </location>
</feature>
<gene>
    <name evidence="10" type="ORF">SORDD16_00060</name>
</gene>
<dbReference type="AlphaFoldDB" id="A0A139PGB8"/>
<dbReference type="PANTHER" id="PTHR23502">
    <property type="entry name" value="MAJOR FACILITATOR SUPERFAMILY"/>
    <property type="match status" value="1"/>
</dbReference>
<reference evidence="10 11" key="1">
    <citation type="submission" date="2016-01" db="EMBL/GenBank/DDBJ databases">
        <title>Highly variable Streptococcus oralis are common among viridans streptococci isolated from primates.</title>
        <authorList>
            <person name="Denapaite D."/>
            <person name="Rieger M."/>
            <person name="Koendgen S."/>
            <person name="Brueckner R."/>
            <person name="Ochigava I."/>
            <person name="Kappeler P."/>
            <person name="Maetz-Rensing K."/>
            <person name="Leendertz F."/>
            <person name="Hakenbeck R."/>
        </authorList>
    </citation>
    <scope>NUCLEOTIDE SEQUENCE [LARGE SCALE GENOMIC DNA]</scope>
    <source>
        <strain evidence="10 11">DD16</strain>
    </source>
</reference>
<evidence type="ECO:0000256" key="7">
    <source>
        <dbReference type="ARBA" id="ARBA00023136"/>
    </source>
</evidence>
<dbReference type="PANTHER" id="PTHR23502:SF132">
    <property type="entry name" value="POLYAMINE TRANSPORTER 2-RELATED"/>
    <property type="match status" value="1"/>
</dbReference>
<accession>A0A139PGB8</accession>
<organism evidence="10 11">
    <name type="scientific">Streptococcus oralis</name>
    <dbReference type="NCBI Taxonomy" id="1303"/>
    <lineage>
        <taxon>Bacteria</taxon>
        <taxon>Bacillati</taxon>
        <taxon>Bacillota</taxon>
        <taxon>Bacilli</taxon>
        <taxon>Lactobacillales</taxon>
        <taxon>Streptococcaceae</taxon>
        <taxon>Streptococcus</taxon>
    </lineage>
</organism>
<dbReference type="GO" id="GO:0005886">
    <property type="term" value="C:plasma membrane"/>
    <property type="evidence" value="ECO:0007669"/>
    <property type="project" value="UniProtKB-SubCell"/>
</dbReference>
<feature type="transmembrane region" description="Helical" evidence="8">
    <location>
        <begin position="68"/>
        <end position="88"/>
    </location>
</feature>
<feature type="transmembrane region" description="Helical" evidence="8">
    <location>
        <begin position="302"/>
        <end position="326"/>
    </location>
</feature>
<sequence>MKNKSFLIISGLLMAFTSLSTDVYLPAMPTMEKELGGQVELTVTSFLVGFALAQLVWGPISDWIGRKIPLYVGLVVFILGSFWGALSTDMTQVIIWRVFQAFGACVGPMLSRAMSRDLFDSREAAQVLSTLMIIAAVAPILGPFIGGFIVSFTSWHVIFYFMALAGLLMLYGVYRLPETLPKEKRGHMSLLRSFSNYGQLLTNRSFMLYTLCVTFYYVGAYAFITGSSTVYITYFHVPEQDYGFLFGVNVLGIVGLNLFNRRLVERFSLRFLLRCASVIALLASLALWGLNLGNGSSIWTLAIPVFFVFSMNGIIAACSNAAALAFVSDEMTGSASALLGSLQYGSGILSSALLASFAATNGHPGAMVTIILVSVALAFLTTLVAKNVPQTPKSVCFGQAKSI</sequence>
<evidence type="ECO:0000256" key="5">
    <source>
        <dbReference type="ARBA" id="ARBA00022692"/>
    </source>
</evidence>
<dbReference type="SUPFAM" id="SSF103473">
    <property type="entry name" value="MFS general substrate transporter"/>
    <property type="match status" value="1"/>
</dbReference>
<evidence type="ECO:0000313" key="10">
    <source>
        <dbReference type="EMBL" id="KXT88379.1"/>
    </source>
</evidence>
<dbReference type="InterPro" id="IPR020846">
    <property type="entry name" value="MFS_dom"/>
</dbReference>
<comment type="similarity">
    <text evidence="2 8">Belongs to the major facilitator superfamily. Bcr/CmlA family.</text>
</comment>
<keyword evidence="3 8" id="KW-0813">Transport</keyword>
<comment type="subcellular location">
    <subcellularLocation>
        <location evidence="1 8">Cell membrane</location>
        <topology evidence="1 8">Multi-pass membrane protein</topology>
    </subcellularLocation>
</comment>
<dbReference type="GO" id="GO:1990961">
    <property type="term" value="P:xenobiotic detoxification by transmembrane export across the plasma membrane"/>
    <property type="evidence" value="ECO:0007669"/>
    <property type="project" value="InterPro"/>
</dbReference>
<dbReference type="InterPro" id="IPR011701">
    <property type="entry name" value="MFS"/>
</dbReference>
<dbReference type="Pfam" id="PF07690">
    <property type="entry name" value="MFS_1"/>
    <property type="match status" value="1"/>
</dbReference>
<comment type="caution">
    <text evidence="10">The sequence shown here is derived from an EMBL/GenBank/DDBJ whole genome shotgun (WGS) entry which is preliminary data.</text>
</comment>
<dbReference type="PATRIC" id="fig|1303.79.peg.70"/>